<proteinExistence type="predicted"/>
<dbReference type="SUPFAM" id="SSF47413">
    <property type="entry name" value="lambda repressor-like DNA-binding domains"/>
    <property type="match status" value="1"/>
</dbReference>
<dbReference type="Proteomes" id="UP000515317">
    <property type="component" value="Chromosome"/>
</dbReference>
<keyword evidence="3" id="KW-1185">Reference proteome</keyword>
<organism evidence="2 3">
    <name type="scientific">Terrihabitans soli</name>
    <dbReference type="NCBI Taxonomy" id="708113"/>
    <lineage>
        <taxon>Bacteria</taxon>
        <taxon>Pseudomonadati</taxon>
        <taxon>Pseudomonadota</taxon>
        <taxon>Alphaproteobacteria</taxon>
        <taxon>Hyphomicrobiales</taxon>
        <taxon>Terrihabitans</taxon>
    </lineage>
</organism>
<sequence>MSSWHDEAKAMFIKNASYEEIGSKFGRHSSTIYKLSKEQNWVRPTKARTGGRKSFADSEVLSTVHRSVGIRLGMHRVMEQENFSQMGDRLGCSRLAASNMEKGFYDFSLTELNKIADLLGTDLIELLTPLHSGGVSSPPRAARPSV</sequence>
<accession>A0A6S6QUX3</accession>
<dbReference type="InterPro" id="IPR010982">
    <property type="entry name" value="Lambda_DNA-bd_dom_sf"/>
</dbReference>
<evidence type="ECO:0000259" key="1">
    <source>
        <dbReference type="PROSITE" id="PS50943"/>
    </source>
</evidence>
<reference evidence="2 3" key="1">
    <citation type="submission" date="2020-08" db="EMBL/GenBank/DDBJ databases">
        <title>Genome sequence of Rhizobiales bacterium strain IZ6.</title>
        <authorList>
            <person name="Nakai R."/>
            <person name="Naganuma T."/>
        </authorList>
    </citation>
    <scope>NUCLEOTIDE SEQUENCE [LARGE SCALE GENOMIC DNA]</scope>
    <source>
        <strain evidence="2 3">IZ6</strain>
    </source>
</reference>
<gene>
    <name evidence="2" type="ORF">IZ6_24520</name>
</gene>
<dbReference type="InterPro" id="IPR001387">
    <property type="entry name" value="Cro/C1-type_HTH"/>
</dbReference>
<protein>
    <recommendedName>
        <fullName evidence="1">HTH cro/C1-type domain-containing protein</fullName>
    </recommendedName>
</protein>
<dbReference type="Pfam" id="PF01381">
    <property type="entry name" value="HTH_3"/>
    <property type="match status" value="1"/>
</dbReference>
<name>A0A6S6QUX3_9HYPH</name>
<evidence type="ECO:0000313" key="3">
    <source>
        <dbReference type="Proteomes" id="UP000515317"/>
    </source>
</evidence>
<dbReference type="PROSITE" id="PS50943">
    <property type="entry name" value="HTH_CROC1"/>
    <property type="match status" value="1"/>
</dbReference>
<dbReference type="RefSeq" id="WP_222875342.1">
    <property type="nucleotide sequence ID" value="NZ_AP023361.1"/>
</dbReference>
<dbReference type="CDD" id="cd00093">
    <property type="entry name" value="HTH_XRE"/>
    <property type="match status" value="1"/>
</dbReference>
<dbReference type="KEGG" id="tso:IZ6_24520"/>
<feature type="domain" description="HTH cro/C1-type" evidence="1">
    <location>
        <begin position="84"/>
        <end position="126"/>
    </location>
</feature>
<dbReference type="AlphaFoldDB" id="A0A6S6QUX3"/>
<dbReference type="GO" id="GO:0003677">
    <property type="term" value="F:DNA binding"/>
    <property type="evidence" value="ECO:0007669"/>
    <property type="project" value="InterPro"/>
</dbReference>
<evidence type="ECO:0000313" key="2">
    <source>
        <dbReference type="EMBL" id="BCJ91717.1"/>
    </source>
</evidence>
<dbReference type="EMBL" id="AP023361">
    <property type="protein sequence ID" value="BCJ91717.1"/>
    <property type="molecule type" value="Genomic_DNA"/>
</dbReference>
<dbReference type="Gene3D" id="1.10.260.40">
    <property type="entry name" value="lambda repressor-like DNA-binding domains"/>
    <property type="match status" value="1"/>
</dbReference>